<dbReference type="EMBL" id="JBCITM010000020">
    <property type="protein sequence ID" value="MEN1761739.1"/>
    <property type="molecule type" value="Genomic_DNA"/>
</dbReference>
<sequence length="267" mass="29363">MAKKSKEEIFKEASNKLLEMFQTGAIPQAVGFTLIRRQAGHLKPSDNWSIGNQVLMLAGGSFDARGFKQWQEAGRHVKKGAAAIHILAPLTKKIQDKTTQEEKTLIFGFRAIPVFRFEDTDGKPLPGQPDYTPDQLPPLYEVAAKLGITVKFAPLIGNRLGSYSSRNKSITLSAEDAAVYFHELSHAMHDRMAPLKGGQDPLQEIVAELSASVLCEIQGISGFQQQSYAYIKHYTAKMGHQDVLKAIMKVLSEVEQVVTGILELAAA</sequence>
<evidence type="ECO:0000259" key="1">
    <source>
        <dbReference type="Pfam" id="PF08401"/>
    </source>
</evidence>
<evidence type="ECO:0000313" key="3">
    <source>
        <dbReference type="Proteomes" id="UP001407405"/>
    </source>
</evidence>
<dbReference type="Proteomes" id="UP001407405">
    <property type="component" value="Unassembled WGS sequence"/>
</dbReference>
<organism evidence="2 3">
    <name type="scientific">Anoxynatronum sibiricum</name>
    <dbReference type="NCBI Taxonomy" id="210623"/>
    <lineage>
        <taxon>Bacteria</taxon>
        <taxon>Bacillati</taxon>
        <taxon>Bacillota</taxon>
        <taxon>Clostridia</taxon>
        <taxon>Eubacteriales</taxon>
        <taxon>Clostridiaceae</taxon>
        <taxon>Anoxynatronum</taxon>
    </lineage>
</organism>
<evidence type="ECO:0000313" key="2">
    <source>
        <dbReference type="EMBL" id="MEN1761739.1"/>
    </source>
</evidence>
<reference evidence="2 3" key="1">
    <citation type="submission" date="2024-04" db="EMBL/GenBank/DDBJ databases">
        <title>Genome sequencing and metabolic network reconstruction of aminoacids and betaine degradation by Anoxynatronum sibiricum.</title>
        <authorList>
            <person name="Detkova E.N."/>
            <person name="Boltjanskaja Y.V."/>
            <person name="Mardanov A.V."/>
            <person name="Kevbrin V."/>
        </authorList>
    </citation>
    <scope>NUCLEOTIDE SEQUENCE [LARGE SCALE GENOMIC DNA]</scope>
    <source>
        <strain evidence="2 3">Z-7981</strain>
    </source>
</reference>
<dbReference type="InterPro" id="IPR013610">
    <property type="entry name" value="ArdC_N"/>
</dbReference>
<gene>
    <name evidence="2" type="ORF">AAIG11_14730</name>
</gene>
<accession>A0ABU9VX63</accession>
<protein>
    <submittedName>
        <fullName evidence="2">ArdC family protein</fullName>
    </submittedName>
</protein>
<proteinExistence type="predicted"/>
<feature type="domain" description="N-terminal" evidence="1">
    <location>
        <begin position="66"/>
        <end position="115"/>
    </location>
</feature>
<name>A0ABU9VX63_9CLOT</name>
<dbReference type="Pfam" id="PF08401">
    <property type="entry name" value="ArdcN"/>
    <property type="match status" value="1"/>
</dbReference>
<dbReference type="RefSeq" id="WP_343187025.1">
    <property type="nucleotide sequence ID" value="NZ_JBCITM010000020.1"/>
</dbReference>
<keyword evidence="3" id="KW-1185">Reference proteome</keyword>
<comment type="caution">
    <text evidence="2">The sequence shown here is derived from an EMBL/GenBank/DDBJ whole genome shotgun (WGS) entry which is preliminary data.</text>
</comment>